<name>A0A0L0HT41_SPIPD</name>
<organism evidence="2 3">
    <name type="scientific">Spizellomyces punctatus (strain DAOM BR117)</name>
    <dbReference type="NCBI Taxonomy" id="645134"/>
    <lineage>
        <taxon>Eukaryota</taxon>
        <taxon>Fungi</taxon>
        <taxon>Fungi incertae sedis</taxon>
        <taxon>Chytridiomycota</taxon>
        <taxon>Chytridiomycota incertae sedis</taxon>
        <taxon>Chytridiomycetes</taxon>
        <taxon>Spizellomycetales</taxon>
        <taxon>Spizellomycetaceae</taxon>
        <taxon>Spizellomyces</taxon>
    </lineage>
</organism>
<dbReference type="EMBL" id="KQ257451">
    <property type="protein sequence ID" value="KND04257.1"/>
    <property type="molecule type" value="Genomic_DNA"/>
</dbReference>
<protein>
    <submittedName>
        <fullName evidence="2">Uncharacterized protein</fullName>
    </submittedName>
</protein>
<feature type="transmembrane region" description="Helical" evidence="1">
    <location>
        <begin position="50"/>
        <end position="69"/>
    </location>
</feature>
<proteinExistence type="predicted"/>
<dbReference type="VEuPathDB" id="FungiDB:SPPG_08949"/>
<dbReference type="InParanoid" id="A0A0L0HT41"/>
<feature type="transmembrane region" description="Helical" evidence="1">
    <location>
        <begin position="143"/>
        <end position="159"/>
    </location>
</feature>
<dbReference type="RefSeq" id="XP_016612296.1">
    <property type="nucleotide sequence ID" value="XM_016757099.1"/>
</dbReference>
<feature type="transmembrane region" description="Helical" evidence="1">
    <location>
        <begin position="462"/>
        <end position="479"/>
    </location>
</feature>
<dbReference type="Proteomes" id="UP000053201">
    <property type="component" value="Unassembled WGS sequence"/>
</dbReference>
<evidence type="ECO:0000313" key="2">
    <source>
        <dbReference type="EMBL" id="KND04257.1"/>
    </source>
</evidence>
<evidence type="ECO:0000256" key="1">
    <source>
        <dbReference type="SAM" id="Phobius"/>
    </source>
</evidence>
<sequence length="550" mass="62117">MPHNEDIKGLENGQDKVPPALVSRWTGRFRDPVARAKYERANCRIYRRTNTSICISGLIFSLFFWVAYTSTYYKYGWYFLIVPFGMTSLISLGSIVVIYTIGMRWGSRFLCLIIYVYLTILYVLPKVVPAFDTQRFVDGTDMLMLQPIELMVTFVLIIGPHLEWHYKAIALCSFVIVSKMILLGGTRPDLMMNGVFQMIGQIVVAVGVSLHAMLRRELRAKHNHLISMKEEAEKQDDVSLEEPAKLLSHSLFSLAPPSLSHTSNVIARWSVTFIHLLRSGFHFLCNQHFNDPQKEMEFQVYCSRMSQREHRYMYSTAALSSLCGALMQHLRHGDQAYNILEFAVIIPSICITGAIVKSLPALGPLHPKREQLCSTILYLVAQIASIAIALRTAKVMIDLAAVGMFSIPARDAFICSLIATLNLIISRACIDGLRGRFAFACCLVDIVGGLMLEMWFNIVHSYFFGLTITMLGVIVGLLIQPRAEKDLRVHHEMLARHGRHLELKGGIENALSIPRLFSPLTKKSMSISRSSGLEVIECEVNRYRKGSEMK</sequence>
<feature type="transmembrane region" description="Helical" evidence="1">
    <location>
        <begin position="195"/>
        <end position="214"/>
    </location>
</feature>
<keyword evidence="1" id="KW-0812">Transmembrane</keyword>
<gene>
    <name evidence="2" type="ORF">SPPG_08949</name>
</gene>
<dbReference type="AlphaFoldDB" id="A0A0L0HT41"/>
<keyword evidence="3" id="KW-1185">Reference proteome</keyword>
<keyword evidence="1" id="KW-1133">Transmembrane helix</keyword>
<feature type="transmembrane region" description="Helical" evidence="1">
    <location>
        <begin position="399"/>
        <end position="425"/>
    </location>
</feature>
<feature type="transmembrane region" description="Helical" evidence="1">
    <location>
        <begin position="75"/>
        <end position="102"/>
    </location>
</feature>
<reference evidence="2 3" key="1">
    <citation type="submission" date="2009-08" db="EMBL/GenBank/DDBJ databases">
        <title>The Genome Sequence of Spizellomyces punctatus strain DAOM BR117.</title>
        <authorList>
            <consortium name="The Broad Institute Genome Sequencing Platform"/>
            <person name="Russ C."/>
            <person name="Cuomo C."/>
            <person name="Shea T."/>
            <person name="Young S.K."/>
            <person name="Zeng Q."/>
            <person name="Koehrsen M."/>
            <person name="Haas B."/>
            <person name="Borodovsky M."/>
            <person name="Guigo R."/>
            <person name="Alvarado L."/>
            <person name="Berlin A."/>
            <person name="Bochicchio J."/>
            <person name="Borenstein D."/>
            <person name="Chapman S."/>
            <person name="Chen Z."/>
            <person name="Engels R."/>
            <person name="Freedman E."/>
            <person name="Gellesch M."/>
            <person name="Goldberg J."/>
            <person name="Griggs A."/>
            <person name="Gujja S."/>
            <person name="Heiman D."/>
            <person name="Hepburn T."/>
            <person name="Howarth C."/>
            <person name="Jen D."/>
            <person name="Larson L."/>
            <person name="Lewis B."/>
            <person name="Mehta T."/>
            <person name="Park D."/>
            <person name="Pearson M."/>
            <person name="Roberts A."/>
            <person name="Saif S."/>
            <person name="Shenoy N."/>
            <person name="Sisk P."/>
            <person name="Stolte C."/>
            <person name="Sykes S."/>
            <person name="Thomson T."/>
            <person name="Walk T."/>
            <person name="White J."/>
            <person name="Yandava C."/>
            <person name="Burger G."/>
            <person name="Gray M.W."/>
            <person name="Holland P.W.H."/>
            <person name="King N."/>
            <person name="Lang F.B.F."/>
            <person name="Roger A.J."/>
            <person name="Ruiz-Trillo I."/>
            <person name="Lander E."/>
            <person name="Nusbaum C."/>
        </authorList>
    </citation>
    <scope>NUCLEOTIDE SEQUENCE [LARGE SCALE GENOMIC DNA]</scope>
    <source>
        <strain evidence="2 3">DAOM BR117</strain>
    </source>
</reference>
<evidence type="ECO:0000313" key="3">
    <source>
        <dbReference type="Proteomes" id="UP000053201"/>
    </source>
</evidence>
<feature type="transmembrane region" description="Helical" evidence="1">
    <location>
        <begin position="166"/>
        <end position="183"/>
    </location>
</feature>
<feature type="transmembrane region" description="Helical" evidence="1">
    <location>
        <begin position="376"/>
        <end position="393"/>
    </location>
</feature>
<dbReference type="GeneID" id="27692074"/>
<feature type="transmembrane region" description="Helical" evidence="1">
    <location>
        <begin position="336"/>
        <end position="356"/>
    </location>
</feature>
<feature type="transmembrane region" description="Helical" evidence="1">
    <location>
        <begin position="109"/>
        <end position="131"/>
    </location>
</feature>
<dbReference type="OrthoDB" id="2120514at2759"/>
<accession>A0A0L0HT41</accession>
<keyword evidence="1" id="KW-0472">Membrane</keyword>